<dbReference type="Proteomes" id="UP000250078">
    <property type="component" value="Unassembled WGS sequence"/>
</dbReference>
<evidence type="ECO:0000313" key="2">
    <source>
        <dbReference type="Proteomes" id="UP000250078"/>
    </source>
</evidence>
<reference evidence="1 2" key="1">
    <citation type="journal article" date="2016" name="Nat. Commun.">
        <title>Ectomycorrhizal ecology is imprinted in the genome of the dominant symbiotic fungus Cenococcum geophilum.</title>
        <authorList>
            <consortium name="DOE Joint Genome Institute"/>
            <person name="Peter M."/>
            <person name="Kohler A."/>
            <person name="Ohm R.A."/>
            <person name="Kuo A."/>
            <person name="Krutzmann J."/>
            <person name="Morin E."/>
            <person name="Arend M."/>
            <person name="Barry K.W."/>
            <person name="Binder M."/>
            <person name="Choi C."/>
            <person name="Clum A."/>
            <person name="Copeland A."/>
            <person name="Grisel N."/>
            <person name="Haridas S."/>
            <person name="Kipfer T."/>
            <person name="LaButti K."/>
            <person name="Lindquist E."/>
            <person name="Lipzen A."/>
            <person name="Maire R."/>
            <person name="Meier B."/>
            <person name="Mihaltcheva S."/>
            <person name="Molinier V."/>
            <person name="Murat C."/>
            <person name="Poggeler S."/>
            <person name="Quandt C.A."/>
            <person name="Sperisen C."/>
            <person name="Tritt A."/>
            <person name="Tisserant E."/>
            <person name="Crous P.W."/>
            <person name="Henrissat B."/>
            <person name="Nehls U."/>
            <person name="Egli S."/>
            <person name="Spatafora J.W."/>
            <person name="Grigoriev I.V."/>
            <person name="Martin F.M."/>
        </authorList>
    </citation>
    <scope>NUCLEOTIDE SEQUENCE [LARGE SCALE GENOMIC DNA]</scope>
    <source>
        <strain evidence="1 2">1.58</strain>
    </source>
</reference>
<dbReference type="EMBL" id="KV748254">
    <property type="protein sequence ID" value="OCK87813.1"/>
    <property type="molecule type" value="Genomic_DNA"/>
</dbReference>
<keyword evidence="2" id="KW-1185">Reference proteome</keyword>
<protein>
    <submittedName>
        <fullName evidence="1">Uncharacterized protein</fullName>
    </submittedName>
</protein>
<organism evidence="1 2">
    <name type="scientific">Cenococcum geophilum 1.58</name>
    <dbReference type="NCBI Taxonomy" id="794803"/>
    <lineage>
        <taxon>Eukaryota</taxon>
        <taxon>Fungi</taxon>
        <taxon>Dikarya</taxon>
        <taxon>Ascomycota</taxon>
        <taxon>Pezizomycotina</taxon>
        <taxon>Dothideomycetes</taxon>
        <taxon>Pleosporomycetidae</taxon>
        <taxon>Gloniales</taxon>
        <taxon>Gloniaceae</taxon>
        <taxon>Cenococcum</taxon>
    </lineage>
</organism>
<feature type="non-terminal residue" evidence="1">
    <location>
        <position position="1"/>
    </location>
</feature>
<feature type="non-terminal residue" evidence="1">
    <location>
        <position position="67"/>
    </location>
</feature>
<gene>
    <name evidence="1" type="ORF">K441DRAFT_502769</name>
</gene>
<evidence type="ECO:0000313" key="1">
    <source>
        <dbReference type="EMBL" id="OCK87813.1"/>
    </source>
</evidence>
<accession>A0ACC8EN93</accession>
<sequence length="67" mass="7286">TQKGASCCPLNWQCLDNGLCYYPPDNYYGRYGCTDQSWKSPYCPSGLCTNGSSSAGDEAIVQCSNKD</sequence>
<proteinExistence type="predicted"/>
<name>A0ACC8EN93_9PEZI</name>